<evidence type="ECO:0000256" key="6">
    <source>
        <dbReference type="ARBA" id="ARBA00022695"/>
    </source>
</evidence>
<keyword evidence="5 11" id="KW-0808">Transferase</keyword>
<evidence type="ECO:0000313" key="14">
    <source>
        <dbReference type="Proteomes" id="UP000469558"/>
    </source>
</evidence>
<dbReference type="InterPro" id="IPR029262">
    <property type="entry name" value="RPOL_N"/>
</dbReference>
<keyword evidence="9 11" id="KW-0804">Transcription</keyword>
<dbReference type="Pfam" id="PF00940">
    <property type="entry name" value="RNA_pol"/>
    <property type="match status" value="1"/>
</dbReference>
<feature type="domain" description="DNA-directed RNA polymerase N-terminal" evidence="12">
    <location>
        <begin position="359"/>
        <end position="688"/>
    </location>
</feature>
<proteinExistence type="inferred from homology"/>
<comment type="subcellular location">
    <subcellularLocation>
        <location evidence="2">Mitochondrion</location>
    </subcellularLocation>
</comment>
<dbReference type="Gene3D" id="1.10.1320.10">
    <property type="entry name" value="DNA-directed RNA polymerase, N-terminal domain"/>
    <property type="match status" value="1"/>
</dbReference>
<dbReference type="InterPro" id="IPR043502">
    <property type="entry name" value="DNA/RNA_pol_sf"/>
</dbReference>
<dbReference type="PROSITE" id="PS00489">
    <property type="entry name" value="RNA_POL_PHAGE_2"/>
    <property type="match status" value="1"/>
</dbReference>
<dbReference type="SUPFAM" id="SSF56672">
    <property type="entry name" value="DNA/RNA polymerases"/>
    <property type="match status" value="1"/>
</dbReference>
<dbReference type="InterPro" id="IPR002092">
    <property type="entry name" value="DNA-dir_Rpol_phage-type"/>
</dbReference>
<dbReference type="Proteomes" id="UP000469558">
    <property type="component" value="Unassembled WGS sequence"/>
</dbReference>
<dbReference type="InterPro" id="IPR037159">
    <property type="entry name" value="RNA_POL_N_sf"/>
</dbReference>
<dbReference type="PANTHER" id="PTHR10102:SF0">
    <property type="entry name" value="DNA-DIRECTED RNA POLYMERASE, MITOCHONDRIAL"/>
    <property type="match status" value="1"/>
</dbReference>
<evidence type="ECO:0000256" key="5">
    <source>
        <dbReference type="ARBA" id="ARBA00022679"/>
    </source>
</evidence>
<evidence type="ECO:0000256" key="11">
    <source>
        <dbReference type="RuleBase" id="RU003805"/>
    </source>
</evidence>
<keyword evidence="4 11" id="KW-0240">DNA-directed RNA polymerase</keyword>
<evidence type="ECO:0000256" key="2">
    <source>
        <dbReference type="ARBA" id="ARBA00004173"/>
    </source>
</evidence>
<dbReference type="InterPro" id="IPR046950">
    <property type="entry name" value="DNA-dir_Rpol_C_phage-type"/>
</dbReference>
<evidence type="ECO:0000256" key="10">
    <source>
        <dbReference type="ARBA" id="ARBA00048552"/>
    </source>
</evidence>
<evidence type="ECO:0000256" key="4">
    <source>
        <dbReference type="ARBA" id="ARBA00022478"/>
    </source>
</evidence>
<dbReference type="GO" id="GO:0003899">
    <property type="term" value="F:DNA-directed RNA polymerase activity"/>
    <property type="evidence" value="ECO:0007669"/>
    <property type="project" value="UniProtKB-EC"/>
</dbReference>
<comment type="similarity">
    <text evidence="3 11">Belongs to the phage and mitochondrial RNA polymerase family.</text>
</comment>
<dbReference type="PANTHER" id="PTHR10102">
    <property type="entry name" value="DNA-DIRECTED RNA POLYMERASE, MITOCHONDRIAL"/>
    <property type="match status" value="1"/>
</dbReference>
<evidence type="ECO:0000256" key="8">
    <source>
        <dbReference type="ARBA" id="ARBA00023128"/>
    </source>
</evidence>
<organism evidence="13 14">
    <name type="scientific">Lachnellula suecica</name>
    <dbReference type="NCBI Taxonomy" id="602035"/>
    <lineage>
        <taxon>Eukaryota</taxon>
        <taxon>Fungi</taxon>
        <taxon>Dikarya</taxon>
        <taxon>Ascomycota</taxon>
        <taxon>Pezizomycotina</taxon>
        <taxon>Leotiomycetes</taxon>
        <taxon>Helotiales</taxon>
        <taxon>Lachnaceae</taxon>
        <taxon>Lachnellula</taxon>
    </lineage>
</organism>
<dbReference type="OrthoDB" id="276422at2759"/>
<dbReference type="GO" id="GO:0001018">
    <property type="term" value="F:mitochondrial promoter sequence-specific DNA binding"/>
    <property type="evidence" value="ECO:0007669"/>
    <property type="project" value="TreeGrafter"/>
</dbReference>
<dbReference type="EMBL" id="QGMK01000494">
    <property type="protein sequence ID" value="TVY81354.1"/>
    <property type="molecule type" value="Genomic_DNA"/>
</dbReference>
<keyword evidence="7" id="KW-0809">Transit peptide</keyword>
<comment type="function">
    <text evidence="1 11">DNA-dependent RNA polymerase catalyzes the transcription of DNA into RNA using the four ribonucleoside triphosphates as substrates.</text>
</comment>
<accession>A0A8T9CC90</accession>
<evidence type="ECO:0000313" key="13">
    <source>
        <dbReference type="EMBL" id="TVY81354.1"/>
    </source>
</evidence>
<dbReference type="FunFam" id="1.10.150.20:FF:000041">
    <property type="entry name" value="DNA-directed RNA polymerase"/>
    <property type="match status" value="1"/>
</dbReference>
<dbReference type="PROSITE" id="PS00900">
    <property type="entry name" value="RNA_POL_PHAGE_1"/>
    <property type="match status" value="1"/>
</dbReference>
<evidence type="ECO:0000256" key="3">
    <source>
        <dbReference type="ARBA" id="ARBA00009493"/>
    </source>
</evidence>
<dbReference type="Gene3D" id="1.10.287.280">
    <property type="match status" value="1"/>
</dbReference>
<dbReference type="Pfam" id="PF14700">
    <property type="entry name" value="RPOL_N"/>
    <property type="match status" value="1"/>
</dbReference>
<gene>
    <name evidence="13" type="primary">cyt-5</name>
    <name evidence="13" type="ORF">LSUE1_G002504</name>
</gene>
<comment type="caution">
    <text evidence="13">The sequence shown here is derived from an EMBL/GenBank/DDBJ whole genome shotgun (WGS) entry which is preliminary data.</text>
</comment>
<dbReference type="Gene3D" id="1.10.150.20">
    <property type="entry name" value="5' to 3' exonuclease, C-terminal subdomain"/>
    <property type="match status" value="1"/>
</dbReference>
<dbReference type="GO" id="GO:0034245">
    <property type="term" value="C:mitochondrial DNA-directed RNA polymerase complex"/>
    <property type="evidence" value="ECO:0007669"/>
    <property type="project" value="TreeGrafter"/>
</dbReference>
<protein>
    <recommendedName>
        <fullName evidence="11">DNA-directed RNA polymerase</fullName>
        <ecNumber evidence="11">2.7.7.6</ecNumber>
    </recommendedName>
</protein>
<dbReference type="SMART" id="SM01311">
    <property type="entry name" value="RPOL_N"/>
    <property type="match status" value="1"/>
</dbReference>
<name>A0A8T9CC90_9HELO</name>
<sequence length="1394" mass="157068">MLVRAARRKARSVVIRSQPFEQLYHSRLRSAHDINPLDRRRWATLDSGSLGAAVRRRRNSNDARNIQTRSMATHLDASPTDDIPFERFNVLDNPYSYIRPRDRINVTNPFQDLETSTQRIRTSRKTAVGGEVAEILAVFYACLQIGKMDRAGVILQRLTSKADAGIEDLADLHTKYLRASVEHIILSPSESARQAIHKWFELEIRRKGIPYDAEMIAYMIKASLQAPVDAQGGNQSRLVQRYMGMVESEEDVWKIMDLEILTHEEKNQTMNICPDYNMATTLQDSEMLSQTFEIDMEEVKVVDQAIKEHVQEHKPLAEVRPTKQKGLGLTALKKSLSMFSNTPGLGLDLANKTFGEKREIQARLEEDAVSSAIERWRDESNSLKKMGLDSTLQTKSLGARMAKWHTALEEHLKEEITKVDAAELMESRNEEDTERLLYGPFLRTLRVDKLAAVTILTVMSGLGAQGVDKGLLLSQAILLIAGSVEDESIFEALHQSNRKNIWPKRSAQKLEMDKLRKMVRTRGSGSAAGLVDKLKGRDDEVASFVWKQWPLSMKAKVGAVLMSALIKVAKVPVTLEHAETKVLMTQLQPAFSHTFKYKMGKKFGVIMPNKTLVESLKREPVHSLLAKHLPMLVEPDPWTLFNKGGFIVHPSKLMRVKLGDKDQRHYAEAAISHGDLSDLCKGLDVLGKTEWNINQPVFDVMLEAWNSGEAIGNISPEFPALTIPPEPTSTQDPLQRRKWIQAVKSIENQRTGLHSQRCFQNFQLEIARALRNQTFYFPHNVDFRGRAYPIPPYLNHMGADHCRGLLKFGKGKELGVTGLRWLKIHLANVFGFDKASLSERENFADTHLENIRESVANPLGGTRWWLEAEDPWQFLAASMELINALNSPDPTRFVSNLPVHQDGTCNGLQHYAALGGDSWGARQVNLEPGDRPADVYTAVADLVKESIAKDRDNGNPLATLLEGKITRKTVKQTVMTNVYGVTFVGARDQVKKQLVAAHDDLPNDSTMNPQILSSYIATKIFTALSTMFRGANDIQYWFGQCATRISTCLTPEQIDRLEGEWGHLTDGSKKYLGTRHYNLEDALQFRSTVIWTTPLHMPVVQPYRAARSRSISTTMQSISLQEPHQSQAVSRRKQLQGFPPNFIHSLDATHMILSALQSDELGLSFAAVHDSFWTHACDIDKMNGVLRDAFIKIHEEDVIGRLHAEFTTRYKNCLYLSHVHRKSKAGLKIMQWRKENAPKRGHIPIVKKAPRLEELLLERKRLRLLDSSDPAEVEEGKNMVTPGSIFAEFSSEESLPVDSELKEIGLGAISTRHLQAASDDSDAALSEDPVEAVDANEEVSEKEELTPFEKAFARGEDSSKLNVMPVWLSLTFPPVPKKGDFDVSRLRDSQYFFS</sequence>
<evidence type="ECO:0000256" key="9">
    <source>
        <dbReference type="ARBA" id="ARBA00023163"/>
    </source>
</evidence>
<comment type="catalytic activity">
    <reaction evidence="10 11">
        <text>RNA(n) + a ribonucleoside 5'-triphosphate = RNA(n+1) + diphosphate</text>
        <dbReference type="Rhea" id="RHEA:21248"/>
        <dbReference type="Rhea" id="RHEA-COMP:14527"/>
        <dbReference type="Rhea" id="RHEA-COMP:17342"/>
        <dbReference type="ChEBI" id="CHEBI:33019"/>
        <dbReference type="ChEBI" id="CHEBI:61557"/>
        <dbReference type="ChEBI" id="CHEBI:140395"/>
        <dbReference type="EC" id="2.7.7.6"/>
    </reaction>
</comment>
<keyword evidence="8" id="KW-0496">Mitochondrion</keyword>
<reference evidence="13 14" key="1">
    <citation type="submission" date="2018-05" db="EMBL/GenBank/DDBJ databases">
        <title>Genome sequencing and assembly of the regulated plant pathogen Lachnellula willkommii and related sister species for the development of diagnostic species identification markers.</title>
        <authorList>
            <person name="Giroux E."/>
            <person name="Bilodeau G."/>
        </authorList>
    </citation>
    <scope>NUCLEOTIDE SEQUENCE [LARGE SCALE GENOMIC DNA]</scope>
    <source>
        <strain evidence="13 14">CBS 268.59</strain>
    </source>
</reference>
<evidence type="ECO:0000259" key="12">
    <source>
        <dbReference type="SMART" id="SM01311"/>
    </source>
</evidence>
<dbReference type="EC" id="2.7.7.6" evidence="11"/>
<keyword evidence="14" id="KW-1185">Reference proteome</keyword>
<keyword evidence="6 11" id="KW-0548">Nucleotidyltransferase</keyword>
<evidence type="ECO:0000256" key="7">
    <source>
        <dbReference type="ARBA" id="ARBA00022946"/>
    </source>
</evidence>
<dbReference type="GO" id="GO:0006390">
    <property type="term" value="P:mitochondrial transcription"/>
    <property type="evidence" value="ECO:0007669"/>
    <property type="project" value="TreeGrafter"/>
</dbReference>
<dbReference type="FunFam" id="1.10.287.280:FF:000001">
    <property type="entry name" value="DNA-directed RNA polymerase"/>
    <property type="match status" value="1"/>
</dbReference>
<evidence type="ECO:0000256" key="1">
    <source>
        <dbReference type="ARBA" id="ARBA00004026"/>
    </source>
</evidence>